<dbReference type="RefSeq" id="WP_036335416.1">
    <property type="nucleotide sequence ID" value="NZ_JPMX01000037.1"/>
</dbReference>
<name>A0A098Y8X3_9ACTN</name>
<comment type="caution">
    <text evidence="1">The sequence shown here is derived from an EMBL/GenBank/DDBJ whole genome shotgun (WGS) entry which is preliminary data.</text>
</comment>
<sequence>MTTPAALEDPTDADDAVPFGPQTVVQEATTAGLAAIARLHEEALAAIAALAESWEQPADPVRVLRTAERPAVVLRPGSAAAA</sequence>
<gene>
    <name evidence="1" type="ORF">IN07_09640</name>
</gene>
<evidence type="ECO:0000313" key="1">
    <source>
        <dbReference type="EMBL" id="KGH46875.1"/>
    </source>
</evidence>
<keyword evidence="2" id="KW-1185">Reference proteome</keyword>
<dbReference type="STRING" id="1522368.IN07_09640"/>
<accession>A0A098Y8X3</accession>
<dbReference type="EMBL" id="JPMX01000037">
    <property type="protein sequence ID" value="KGH46875.1"/>
    <property type="molecule type" value="Genomic_DNA"/>
</dbReference>
<dbReference type="AlphaFoldDB" id="A0A098Y8X3"/>
<dbReference type="Proteomes" id="UP000029713">
    <property type="component" value="Unassembled WGS sequence"/>
</dbReference>
<protein>
    <submittedName>
        <fullName evidence="1">Uncharacterized protein</fullName>
    </submittedName>
</protein>
<proteinExistence type="predicted"/>
<evidence type="ECO:0000313" key="2">
    <source>
        <dbReference type="Proteomes" id="UP000029713"/>
    </source>
</evidence>
<reference evidence="1 2" key="1">
    <citation type="submission" date="2014-07" db="EMBL/GenBank/DDBJ databases">
        <title>Biosystematic studies on Modestobacter strains isolated from extreme hyper-arid desert soil and from historic building.</title>
        <authorList>
            <person name="Bukarasam K."/>
            <person name="Bull A."/>
            <person name="Girard G."/>
            <person name="van Wezel G."/>
            <person name="Goodfellow M."/>
        </authorList>
    </citation>
    <scope>NUCLEOTIDE SEQUENCE [LARGE SCALE GENOMIC DNA]</scope>
    <source>
        <strain evidence="1 2">KNN45-2b</strain>
    </source>
</reference>
<organism evidence="1 2">
    <name type="scientific">Modestobacter caceresii</name>
    <dbReference type="NCBI Taxonomy" id="1522368"/>
    <lineage>
        <taxon>Bacteria</taxon>
        <taxon>Bacillati</taxon>
        <taxon>Actinomycetota</taxon>
        <taxon>Actinomycetes</taxon>
        <taxon>Geodermatophilales</taxon>
        <taxon>Geodermatophilaceae</taxon>
        <taxon>Modestobacter</taxon>
    </lineage>
</organism>